<dbReference type="NCBIfam" id="NF006585">
    <property type="entry name" value="PRK09111.1"/>
    <property type="match status" value="1"/>
</dbReference>
<dbReference type="InterPro" id="IPR008921">
    <property type="entry name" value="DNA_pol3_clamp-load_cplx_C"/>
</dbReference>
<gene>
    <name evidence="11" type="primary">dnaX</name>
    <name evidence="14" type="ORF">P2G67_00850</name>
</gene>
<dbReference type="SMART" id="SM00382">
    <property type="entry name" value="AAA"/>
    <property type="match status" value="1"/>
</dbReference>
<keyword evidence="3 11" id="KW-0548">Nucleotidyltransferase</keyword>
<dbReference type="Gene3D" id="1.10.8.60">
    <property type="match status" value="1"/>
</dbReference>
<sequence length="592" mass="62997">MSEGTGPAPAGGTAPYRVLARKYRPQTFADLIGQDALVRTLSNAIETGRLPHAIVLTGVRGVGKTTTARIIAKAINYAGPDGSAGPTTGPTDDCPICQAIAEDRLTDVLEMDAASRTGVNDIRELIEGVRYRPTRARYKVYIIDEVHMLSTAAFNALLKTLEEPPPHVVFIFATTEIRKVPVTVLSRCMRFDLRRVDQTTLAQHFARICEREAVSAEPEALNLIARAADGSVRDGLSLLDQAMAVGEELVQTAVVKEMLGLADRSRILELYDAVMRGEVPAALESLRSLYDVGADPVVVLQDMLEITHTLTRLKLLPQQAAAELPENERVQGGAMAEKLSVPALTRNWQFLLKGISEAQQAPQPLQAAEMVLIRLAFAAELPTPGDLVRRLSDAAAAPGGGGVPMGGGATDGGASGGASASLRVEQGGQALAQTAPEARSVPETKAQAGIPQPQSLKAVVDLARKHGELRLAGHLRNDVHLVRFEAGRIELNPGEHAPRDLTGTLGKLLTDWTGSRWVVSVSDAPGQPSLTQQEAAAELRLRNQVLEHPLVQAVLEAFPGAELARVSGPMDSDAELGTAVPDEAGSDMEEEG</sequence>
<evidence type="ECO:0000256" key="5">
    <source>
        <dbReference type="ARBA" id="ARBA00022723"/>
    </source>
</evidence>
<comment type="subunit">
    <text evidence="11">DNA polymerase III contains a core (composed of alpha, epsilon and theta chains) that associates with a tau subunit. This core dimerizes to form the POLIII' complex. PolIII' associates with the gamma complex (composed of gamma, delta, delta', psi and chi chains) and with the beta chain to form the complete DNA polymerase III complex.</text>
</comment>
<dbReference type="Gene3D" id="1.20.272.10">
    <property type="match status" value="1"/>
</dbReference>
<dbReference type="PANTHER" id="PTHR11669:SF0">
    <property type="entry name" value="PROTEIN STICHEL-LIKE 2"/>
    <property type="match status" value="1"/>
</dbReference>
<dbReference type="NCBIfam" id="TIGR02397">
    <property type="entry name" value="dnaX_nterm"/>
    <property type="match status" value="1"/>
</dbReference>
<dbReference type="Pfam" id="PF12362">
    <property type="entry name" value="DUF3646"/>
    <property type="match status" value="1"/>
</dbReference>
<keyword evidence="2 11" id="KW-0808">Transferase</keyword>
<feature type="region of interest" description="Disordered" evidence="12">
    <location>
        <begin position="566"/>
        <end position="592"/>
    </location>
</feature>
<dbReference type="InterPro" id="IPR050238">
    <property type="entry name" value="DNA_Rep/Repair_Clamp_Loader"/>
</dbReference>
<dbReference type="InterPro" id="IPR012763">
    <property type="entry name" value="DNA_pol_III_sug/sutau_N"/>
</dbReference>
<dbReference type="Proteomes" id="UP001215503">
    <property type="component" value="Unassembled WGS sequence"/>
</dbReference>
<dbReference type="Pfam" id="PF12169">
    <property type="entry name" value="DNA_pol3_gamma3"/>
    <property type="match status" value="1"/>
</dbReference>
<dbReference type="SUPFAM" id="SSF48019">
    <property type="entry name" value="post-AAA+ oligomerization domain-like"/>
    <property type="match status" value="1"/>
</dbReference>
<dbReference type="RefSeq" id="WP_275819096.1">
    <property type="nucleotide sequence ID" value="NZ_JARHUD010000001.1"/>
</dbReference>
<keyword evidence="4 11" id="KW-0235">DNA replication</keyword>
<dbReference type="Pfam" id="PF13177">
    <property type="entry name" value="DNA_pol3_delta2"/>
    <property type="match status" value="1"/>
</dbReference>
<keyword evidence="6 11" id="KW-0547">Nucleotide-binding</keyword>
<protein>
    <recommendedName>
        <fullName evidence="11">DNA polymerase III subunit gamma/tau</fullName>
        <ecNumber evidence="11">2.7.7.7</ecNumber>
    </recommendedName>
</protein>
<evidence type="ECO:0000256" key="2">
    <source>
        <dbReference type="ARBA" id="ARBA00022679"/>
    </source>
</evidence>
<evidence type="ECO:0000256" key="6">
    <source>
        <dbReference type="ARBA" id="ARBA00022741"/>
    </source>
</evidence>
<comment type="caution">
    <text evidence="14">The sequence shown here is derived from an EMBL/GenBank/DDBJ whole genome shotgun (WGS) entry which is preliminary data.</text>
</comment>
<comment type="catalytic activity">
    <reaction evidence="10 11">
        <text>DNA(n) + a 2'-deoxyribonucleoside 5'-triphosphate = DNA(n+1) + diphosphate</text>
        <dbReference type="Rhea" id="RHEA:22508"/>
        <dbReference type="Rhea" id="RHEA-COMP:17339"/>
        <dbReference type="Rhea" id="RHEA-COMP:17340"/>
        <dbReference type="ChEBI" id="CHEBI:33019"/>
        <dbReference type="ChEBI" id="CHEBI:61560"/>
        <dbReference type="ChEBI" id="CHEBI:173112"/>
        <dbReference type="EC" id="2.7.7.7"/>
    </reaction>
</comment>
<keyword evidence="5" id="KW-0479">Metal-binding</keyword>
<feature type="domain" description="AAA+ ATPase" evidence="13">
    <location>
        <begin position="50"/>
        <end position="197"/>
    </location>
</feature>
<dbReference type="CDD" id="cd00009">
    <property type="entry name" value="AAA"/>
    <property type="match status" value="1"/>
</dbReference>
<comment type="similarity">
    <text evidence="1 11">Belongs to the DnaX/STICHEL family.</text>
</comment>
<organism evidence="14 15">
    <name type="scientific">Aquibaculum arenosum</name>
    <dbReference type="NCBI Taxonomy" id="3032591"/>
    <lineage>
        <taxon>Bacteria</taxon>
        <taxon>Pseudomonadati</taxon>
        <taxon>Pseudomonadota</taxon>
        <taxon>Alphaproteobacteria</taxon>
        <taxon>Rhodospirillales</taxon>
        <taxon>Rhodovibrionaceae</taxon>
        <taxon>Aquibaculum</taxon>
    </lineage>
</organism>
<accession>A0ABT5YI62</accession>
<evidence type="ECO:0000256" key="8">
    <source>
        <dbReference type="ARBA" id="ARBA00022840"/>
    </source>
</evidence>
<dbReference type="InterPro" id="IPR027417">
    <property type="entry name" value="P-loop_NTPase"/>
</dbReference>
<evidence type="ECO:0000256" key="11">
    <source>
        <dbReference type="RuleBase" id="RU364063"/>
    </source>
</evidence>
<keyword evidence="8 11" id="KW-0067">ATP-binding</keyword>
<dbReference type="Gene3D" id="3.40.50.300">
    <property type="entry name" value="P-loop containing nucleotide triphosphate hydrolases"/>
    <property type="match status" value="1"/>
</dbReference>
<dbReference type="InterPro" id="IPR022107">
    <property type="entry name" value="DNA_pol_III_gamma/tau_C"/>
</dbReference>
<dbReference type="InterPro" id="IPR003593">
    <property type="entry name" value="AAA+_ATPase"/>
</dbReference>
<evidence type="ECO:0000256" key="10">
    <source>
        <dbReference type="ARBA" id="ARBA00049244"/>
    </source>
</evidence>
<dbReference type="EC" id="2.7.7.7" evidence="11"/>
<keyword evidence="15" id="KW-1185">Reference proteome</keyword>
<evidence type="ECO:0000256" key="7">
    <source>
        <dbReference type="ARBA" id="ARBA00022833"/>
    </source>
</evidence>
<evidence type="ECO:0000256" key="3">
    <source>
        <dbReference type="ARBA" id="ARBA00022695"/>
    </source>
</evidence>
<reference evidence="14 15" key="1">
    <citation type="submission" date="2023-03" db="EMBL/GenBank/DDBJ databases">
        <title>Fodinicurvata sp. CAU 1616 isolated from sea sendiment.</title>
        <authorList>
            <person name="Kim W."/>
        </authorList>
    </citation>
    <scope>NUCLEOTIDE SEQUENCE [LARGE SCALE GENOMIC DNA]</scope>
    <source>
        <strain evidence="14 15">CAU 1616</strain>
    </source>
</reference>
<proteinExistence type="inferred from homology"/>
<comment type="function">
    <text evidence="11">DNA polymerase III is a complex, multichain enzyme responsible for most of the replicative synthesis in bacteria. This DNA polymerase also exhibits 3' to 5' exonuclease activity.</text>
</comment>
<dbReference type="InterPro" id="IPR022754">
    <property type="entry name" value="DNA_pol_III_gamma-3"/>
</dbReference>
<dbReference type="Pfam" id="PF22608">
    <property type="entry name" value="DNAX_ATPase_lid"/>
    <property type="match status" value="1"/>
</dbReference>
<evidence type="ECO:0000256" key="1">
    <source>
        <dbReference type="ARBA" id="ARBA00006360"/>
    </source>
</evidence>
<evidence type="ECO:0000259" key="13">
    <source>
        <dbReference type="SMART" id="SM00382"/>
    </source>
</evidence>
<evidence type="ECO:0000256" key="9">
    <source>
        <dbReference type="ARBA" id="ARBA00022932"/>
    </source>
</evidence>
<dbReference type="CDD" id="cd18137">
    <property type="entry name" value="HLD_clamp_pol_III_gamma_tau"/>
    <property type="match status" value="1"/>
</dbReference>
<dbReference type="PANTHER" id="PTHR11669">
    <property type="entry name" value="REPLICATION FACTOR C / DNA POLYMERASE III GAMMA-TAU SUBUNIT"/>
    <property type="match status" value="1"/>
</dbReference>
<dbReference type="GO" id="GO:0003887">
    <property type="term" value="F:DNA-directed DNA polymerase activity"/>
    <property type="evidence" value="ECO:0007669"/>
    <property type="project" value="UniProtKB-EC"/>
</dbReference>
<dbReference type="EMBL" id="JARHUD010000001">
    <property type="protein sequence ID" value="MDF2094518.1"/>
    <property type="molecule type" value="Genomic_DNA"/>
</dbReference>
<dbReference type="SUPFAM" id="SSF52540">
    <property type="entry name" value="P-loop containing nucleoside triphosphate hydrolases"/>
    <property type="match status" value="1"/>
</dbReference>
<evidence type="ECO:0000256" key="12">
    <source>
        <dbReference type="SAM" id="MobiDB-lite"/>
    </source>
</evidence>
<evidence type="ECO:0000256" key="4">
    <source>
        <dbReference type="ARBA" id="ARBA00022705"/>
    </source>
</evidence>
<evidence type="ECO:0000313" key="15">
    <source>
        <dbReference type="Proteomes" id="UP001215503"/>
    </source>
</evidence>
<keyword evidence="7" id="KW-0862">Zinc</keyword>
<name>A0ABT5YI62_9PROT</name>
<evidence type="ECO:0000313" key="14">
    <source>
        <dbReference type="EMBL" id="MDF2094518.1"/>
    </source>
</evidence>
<feature type="region of interest" description="Disordered" evidence="12">
    <location>
        <begin position="428"/>
        <end position="450"/>
    </location>
</feature>
<keyword evidence="9 11" id="KW-0239">DNA-directed DNA polymerase</keyword>
<dbReference type="InterPro" id="IPR045085">
    <property type="entry name" value="HLD_clamp_pol_III_gamma_tau"/>
</dbReference>